<dbReference type="AlphaFoldDB" id="A0A9W9MTQ3"/>
<dbReference type="Proteomes" id="UP001150879">
    <property type="component" value="Unassembled WGS sequence"/>
</dbReference>
<keyword evidence="3" id="KW-0804">Transcription</keyword>
<feature type="compositionally biased region" description="Polar residues" evidence="5">
    <location>
        <begin position="254"/>
        <end position="314"/>
    </location>
</feature>
<feature type="domain" description="Zn(2)-C6 fungal-type" evidence="6">
    <location>
        <begin position="10"/>
        <end position="40"/>
    </location>
</feature>
<dbReference type="SUPFAM" id="SSF57701">
    <property type="entry name" value="Zn2/Cys6 DNA-binding domain"/>
    <property type="match status" value="1"/>
</dbReference>
<evidence type="ECO:0000256" key="3">
    <source>
        <dbReference type="ARBA" id="ARBA00023163"/>
    </source>
</evidence>
<gene>
    <name evidence="7" type="ORF">N7472_003749</name>
</gene>
<evidence type="ECO:0000256" key="1">
    <source>
        <dbReference type="ARBA" id="ARBA00023015"/>
    </source>
</evidence>
<evidence type="ECO:0000313" key="7">
    <source>
        <dbReference type="EMBL" id="KAJ5207301.1"/>
    </source>
</evidence>
<dbReference type="Gene3D" id="4.10.240.10">
    <property type="entry name" value="Zn(2)-C6 fungal-type DNA-binding domain"/>
    <property type="match status" value="1"/>
</dbReference>
<evidence type="ECO:0000259" key="6">
    <source>
        <dbReference type="PROSITE" id="PS50048"/>
    </source>
</evidence>
<dbReference type="OrthoDB" id="5069333at2759"/>
<dbReference type="PRINTS" id="PR00755">
    <property type="entry name" value="AFLATOXINBRP"/>
</dbReference>
<sequence length="539" mass="58950">MSSKAQLRTSCDACQSLKIKCSQSKPECDRCGKHGVPCVYSPLRRMGRPKKRATLSQGAQFQSGHLDAQPPQVEDPVSLAAEEEDVISRWPDSNTPISFSSAGSMNDTPLTCSTADQLVSSAGIPVIASERGSWSDVFHNTFMEDIQSSRDCQISFLSRQLPTAARSERKPNGLKRKKSQNIALAAETATPYAFEGVSHFSSQSETATGRHLSLPNGLVELSEPPNRHSTASFVSSSVSHPAISSSDLFTERSVQANFSSPQSSPMQAFQNGSQPEDQSRDASLSDSCNRISWLATPSNPNDSLGTSTTRSASESDGPCRGECHLAILRRLAWLEHSRGKKEKPLTIDVLLAAERDTRLLKEQLFKCSNDMCEDGGCLSSRPSSLMALSLLAECVVSLLEDIFYRAVISARERERIFQTAWPIGSNPTSPGGPRDLSAQQSAARFERSIRGAFDRNITCPVPEANCDLFLGKFGVRNEAKSRAMRQILRRRIRKLLATLVDMKRVVGPRGGVMQRSALQIAEDLHHRVESLQGRVEIAA</sequence>
<evidence type="ECO:0000256" key="2">
    <source>
        <dbReference type="ARBA" id="ARBA00023125"/>
    </source>
</evidence>
<name>A0A9W9MTQ3_9EURO</name>
<dbReference type="Pfam" id="PF00172">
    <property type="entry name" value="Zn_clus"/>
    <property type="match status" value="1"/>
</dbReference>
<keyword evidence="2" id="KW-0238">DNA-binding</keyword>
<reference evidence="7" key="2">
    <citation type="journal article" date="2023" name="IMA Fungus">
        <title>Comparative genomic study of the Penicillium genus elucidates a diverse pangenome and 15 lateral gene transfer events.</title>
        <authorList>
            <person name="Petersen C."/>
            <person name="Sorensen T."/>
            <person name="Nielsen M.R."/>
            <person name="Sondergaard T.E."/>
            <person name="Sorensen J.L."/>
            <person name="Fitzpatrick D.A."/>
            <person name="Frisvad J.C."/>
            <person name="Nielsen K.L."/>
        </authorList>
    </citation>
    <scope>NUCLEOTIDE SEQUENCE</scope>
    <source>
        <strain evidence="7">IBT 16849</strain>
    </source>
</reference>
<dbReference type="InterPro" id="IPR001138">
    <property type="entry name" value="Zn2Cys6_DnaBD"/>
</dbReference>
<dbReference type="PROSITE" id="PS50048">
    <property type="entry name" value="ZN2_CY6_FUNGAL_2"/>
    <property type="match status" value="1"/>
</dbReference>
<dbReference type="PANTHER" id="PTHR31069:SF31">
    <property type="entry name" value="MONODICTYPHENONE CLUSTER TRANSCRIPTION FACTOR-RELATED"/>
    <property type="match status" value="1"/>
</dbReference>
<dbReference type="GO" id="GO:0003677">
    <property type="term" value="F:DNA binding"/>
    <property type="evidence" value="ECO:0007669"/>
    <property type="project" value="UniProtKB-KW"/>
</dbReference>
<keyword evidence="1" id="KW-0805">Transcription regulation</keyword>
<dbReference type="EMBL" id="JAPQKP010000002">
    <property type="protein sequence ID" value="KAJ5207301.1"/>
    <property type="molecule type" value="Genomic_DNA"/>
</dbReference>
<evidence type="ECO:0000256" key="4">
    <source>
        <dbReference type="ARBA" id="ARBA00023242"/>
    </source>
</evidence>
<dbReference type="PANTHER" id="PTHR31069">
    <property type="entry name" value="OLEATE-ACTIVATED TRANSCRIPTION FACTOR 1-RELATED"/>
    <property type="match status" value="1"/>
</dbReference>
<dbReference type="InterPro" id="IPR036864">
    <property type="entry name" value="Zn2-C6_fun-type_DNA-bd_sf"/>
</dbReference>
<reference evidence="7" key="1">
    <citation type="submission" date="2022-11" db="EMBL/GenBank/DDBJ databases">
        <authorList>
            <person name="Petersen C."/>
        </authorList>
    </citation>
    <scope>NUCLEOTIDE SEQUENCE</scope>
    <source>
        <strain evidence="7">IBT 16849</strain>
    </source>
</reference>
<dbReference type="InterPro" id="IPR050675">
    <property type="entry name" value="OAF3"/>
</dbReference>
<dbReference type="GO" id="GO:0000981">
    <property type="term" value="F:DNA-binding transcription factor activity, RNA polymerase II-specific"/>
    <property type="evidence" value="ECO:0007669"/>
    <property type="project" value="InterPro"/>
</dbReference>
<feature type="region of interest" description="Disordered" evidence="5">
    <location>
        <begin position="254"/>
        <end position="318"/>
    </location>
</feature>
<evidence type="ECO:0000256" key="5">
    <source>
        <dbReference type="SAM" id="MobiDB-lite"/>
    </source>
</evidence>
<organism evidence="7 8">
    <name type="scientific">Penicillium cf. griseofulvum</name>
    <dbReference type="NCBI Taxonomy" id="2972120"/>
    <lineage>
        <taxon>Eukaryota</taxon>
        <taxon>Fungi</taxon>
        <taxon>Dikarya</taxon>
        <taxon>Ascomycota</taxon>
        <taxon>Pezizomycotina</taxon>
        <taxon>Eurotiomycetes</taxon>
        <taxon>Eurotiomycetidae</taxon>
        <taxon>Eurotiales</taxon>
        <taxon>Aspergillaceae</taxon>
        <taxon>Penicillium</taxon>
    </lineage>
</organism>
<comment type="caution">
    <text evidence="7">The sequence shown here is derived from an EMBL/GenBank/DDBJ whole genome shotgun (WGS) entry which is preliminary data.</text>
</comment>
<proteinExistence type="predicted"/>
<accession>A0A9W9MTQ3</accession>
<dbReference type="CDD" id="cd00067">
    <property type="entry name" value="GAL4"/>
    <property type="match status" value="1"/>
</dbReference>
<protein>
    <recommendedName>
        <fullName evidence="6">Zn(2)-C6 fungal-type domain-containing protein</fullName>
    </recommendedName>
</protein>
<keyword evidence="4" id="KW-0539">Nucleus</keyword>
<dbReference type="GO" id="GO:0008270">
    <property type="term" value="F:zinc ion binding"/>
    <property type="evidence" value="ECO:0007669"/>
    <property type="project" value="InterPro"/>
</dbReference>
<evidence type="ECO:0000313" key="8">
    <source>
        <dbReference type="Proteomes" id="UP001150879"/>
    </source>
</evidence>
<keyword evidence="8" id="KW-1185">Reference proteome</keyword>
<dbReference type="SMART" id="SM00066">
    <property type="entry name" value="GAL4"/>
    <property type="match status" value="1"/>
</dbReference>